<dbReference type="VEuPathDB" id="TriTrypDB:TCSYLVIO_007836"/>
<dbReference type="SUPFAM" id="SSF56672">
    <property type="entry name" value="DNA/RNA polymerases"/>
    <property type="match status" value="1"/>
</dbReference>
<evidence type="ECO:0000313" key="2">
    <source>
        <dbReference type="EMBL" id="PWV08693.1"/>
    </source>
</evidence>
<evidence type="ECO:0008006" key="4">
    <source>
        <dbReference type="Google" id="ProtNLM"/>
    </source>
</evidence>
<dbReference type="VEuPathDB" id="TriTrypDB:TcYC6_0062770"/>
<comment type="caution">
    <text evidence="2">The sequence shown here is derived from an EMBL/GenBank/DDBJ whole genome shotgun (WGS) entry which is preliminary data.</text>
</comment>
<gene>
    <name evidence="2" type="ORF">C3747_87g43</name>
</gene>
<dbReference type="VEuPathDB" id="TriTrypDB:ECC02_005200"/>
<dbReference type="VEuPathDB" id="TriTrypDB:TcG_13208"/>
<dbReference type="EMBL" id="PRFC01000087">
    <property type="protein sequence ID" value="PWV08693.1"/>
    <property type="molecule type" value="Genomic_DNA"/>
</dbReference>
<organism evidence="2 3">
    <name type="scientific">Trypanosoma cruzi</name>
    <dbReference type="NCBI Taxonomy" id="5693"/>
    <lineage>
        <taxon>Eukaryota</taxon>
        <taxon>Discoba</taxon>
        <taxon>Euglenozoa</taxon>
        <taxon>Kinetoplastea</taxon>
        <taxon>Metakinetoplastina</taxon>
        <taxon>Trypanosomatida</taxon>
        <taxon>Trypanosomatidae</taxon>
        <taxon>Trypanosoma</taxon>
        <taxon>Schizotrypanum</taxon>
    </lineage>
</organism>
<name>A0A2V2WLL0_TRYCR</name>
<feature type="region of interest" description="Disordered" evidence="1">
    <location>
        <begin position="331"/>
        <end position="357"/>
    </location>
</feature>
<proteinExistence type="predicted"/>
<dbReference type="VEuPathDB" id="TriTrypDB:C4B63_50g205"/>
<evidence type="ECO:0000313" key="3">
    <source>
        <dbReference type="Proteomes" id="UP000246078"/>
    </source>
</evidence>
<feature type="region of interest" description="Disordered" evidence="1">
    <location>
        <begin position="1"/>
        <end position="25"/>
    </location>
</feature>
<dbReference type="AlphaFoldDB" id="A0A2V2WLL0"/>
<protein>
    <recommendedName>
        <fullName evidence="4">Target of rapamycin (TOR) kinase 1</fullName>
    </recommendedName>
</protein>
<dbReference type="VEuPathDB" id="TriTrypDB:C3747_87g43"/>
<dbReference type="VEuPathDB" id="TriTrypDB:TcCL_NonESM01586"/>
<evidence type="ECO:0000256" key="1">
    <source>
        <dbReference type="SAM" id="MobiDB-lite"/>
    </source>
</evidence>
<dbReference type="VEuPathDB" id="TriTrypDB:TCDM_12012"/>
<dbReference type="Proteomes" id="UP000246078">
    <property type="component" value="Unassembled WGS sequence"/>
</dbReference>
<dbReference type="VEuPathDB" id="TriTrypDB:TcBrA4_0108010"/>
<sequence length="357" mass="40423">MQVWGLVGRSPFPPSSSGKAREGSRRIPVAVTRSLREAGIIEDASSTITSGWIMLFSVVEENTTGLQRRRIAWPRDRNRDDPYEAHAPLLHISHYLPPVMAEAASCLDLKASFFQVSLPWETRHLFRCRVEDGTLVELTRLPMGCKAGPEILQIIITSAIALVTTVAHRLWAAPPLVRIDVWIDNIRIAGSKSDATLWEAQLLRNADGRHAFLGEDRESGATQYTFLGVQFDHTHQAVSLSDEFVRSVCAVPALNSSTNAEMKVTVSHFLYAAAILCTRLCDYYFFIKAARRRLSALKRGLCWRHPRRTFRRQRLFWARDYDTSSRIIVSESSSPRKRHRPPSSRTRCSMDKGPFSF</sequence>
<accession>A0A2V2WLL0</accession>
<reference evidence="2 3" key="1">
    <citation type="journal article" date="2018" name="Microb. Genom.">
        <title>Expanding an expanded genome: long-read sequencing of Trypanosoma cruzi.</title>
        <authorList>
            <person name="Berna L."/>
            <person name="Rodriguez M."/>
            <person name="Chiribao M.L."/>
            <person name="Parodi-Talice A."/>
            <person name="Pita S."/>
            <person name="Rijo G."/>
            <person name="Alvarez-Valin F."/>
            <person name="Robello C."/>
        </authorList>
    </citation>
    <scope>NUCLEOTIDE SEQUENCE [LARGE SCALE GENOMIC DNA]</scope>
    <source>
        <strain evidence="2 3">TCC</strain>
    </source>
</reference>
<dbReference type="InterPro" id="IPR043502">
    <property type="entry name" value="DNA/RNA_pol_sf"/>
</dbReference>